<keyword evidence="3" id="KW-1185">Reference proteome</keyword>
<sequence>MSVIELNCLSLSCPQPVIQCKNLIEQDAPSAFTILVDNDAARDNVVRFLSSREYSAESEQIEGGWRIIASASGVQPCEILTDDELSSVDSSICVFITSAVIGRGDDELGAKLMKNFLATLPELGKSLWRIVMVNGAVTLATEDSHVLEELKALETAGVDILVCGTCLDHFSLLDKKAVGETTNMLDIVTSMQVAAKVIRP</sequence>
<dbReference type="SUPFAM" id="SSF75169">
    <property type="entry name" value="DsrEFH-like"/>
    <property type="match status" value="1"/>
</dbReference>
<dbReference type="SUPFAM" id="SSF64307">
    <property type="entry name" value="SirA-like"/>
    <property type="match status" value="1"/>
</dbReference>
<evidence type="ECO:0000259" key="1">
    <source>
        <dbReference type="Pfam" id="PF01206"/>
    </source>
</evidence>
<evidence type="ECO:0000313" key="3">
    <source>
        <dbReference type="Proteomes" id="UP000091979"/>
    </source>
</evidence>
<dbReference type="InterPro" id="IPR036868">
    <property type="entry name" value="TusA-like_sf"/>
</dbReference>
<dbReference type="InterPro" id="IPR027396">
    <property type="entry name" value="DsrEFH-like"/>
</dbReference>
<evidence type="ECO:0000313" key="2">
    <source>
        <dbReference type="EMBL" id="OBQ45836.1"/>
    </source>
</evidence>
<feature type="domain" description="UPF0033" evidence="1">
    <location>
        <begin position="4"/>
        <end position="68"/>
    </location>
</feature>
<dbReference type="OrthoDB" id="9801500at2"/>
<proteinExistence type="predicted"/>
<dbReference type="CDD" id="cd03421">
    <property type="entry name" value="SirA_like_N"/>
    <property type="match status" value="1"/>
</dbReference>
<dbReference type="InterPro" id="IPR001455">
    <property type="entry name" value="TusA-like"/>
</dbReference>
<dbReference type="Pfam" id="PF01206">
    <property type="entry name" value="TusA"/>
    <property type="match status" value="1"/>
</dbReference>
<dbReference type="RefSeq" id="WP_066858579.1">
    <property type="nucleotide sequence ID" value="NZ_JXMS01000038.1"/>
</dbReference>
<comment type="caution">
    <text evidence="2">The sequence shown here is derived from an EMBL/GenBank/DDBJ whole genome shotgun (WGS) entry which is preliminary data.</text>
</comment>
<dbReference type="InterPro" id="IPR019870">
    <property type="entry name" value="Se_metab_YedF"/>
</dbReference>
<dbReference type="NCBIfam" id="TIGR03527">
    <property type="entry name" value="selenium_YedF"/>
    <property type="match status" value="1"/>
</dbReference>
<dbReference type="STRING" id="1560234.SP90_15760"/>
<dbReference type="Proteomes" id="UP000091979">
    <property type="component" value="Unassembled WGS sequence"/>
</dbReference>
<dbReference type="AlphaFoldDB" id="A0A1B7X906"/>
<name>A0A1B7X906_9BACT</name>
<organism evidence="2 3">
    <name type="scientific">Halodesulfovibrio spirochaetisodalis</name>
    <dbReference type="NCBI Taxonomy" id="1560234"/>
    <lineage>
        <taxon>Bacteria</taxon>
        <taxon>Pseudomonadati</taxon>
        <taxon>Thermodesulfobacteriota</taxon>
        <taxon>Desulfovibrionia</taxon>
        <taxon>Desulfovibrionales</taxon>
        <taxon>Desulfovibrionaceae</taxon>
        <taxon>Halodesulfovibrio</taxon>
    </lineage>
</organism>
<dbReference type="Gene3D" id="3.30.110.40">
    <property type="entry name" value="TusA-like domain"/>
    <property type="match status" value="1"/>
</dbReference>
<reference evidence="2 3" key="1">
    <citation type="submission" date="2015-01" db="EMBL/GenBank/DDBJ databases">
        <title>Desulfovibrio sp. JC271 draft genome sequence.</title>
        <authorList>
            <person name="Shivani Y."/>
            <person name="Subhash Y."/>
            <person name="Sasikala C."/>
            <person name="Ramana C.V."/>
        </authorList>
    </citation>
    <scope>NUCLEOTIDE SEQUENCE [LARGE SCALE GENOMIC DNA]</scope>
    <source>
        <strain evidence="2 3">JC271</strain>
    </source>
</reference>
<accession>A0A1B7X906</accession>
<protein>
    <submittedName>
        <fullName evidence="2">SirA family protein</fullName>
    </submittedName>
</protein>
<gene>
    <name evidence="2" type="ORF">SP90_15760</name>
</gene>
<dbReference type="EMBL" id="JXMS01000038">
    <property type="protein sequence ID" value="OBQ45836.1"/>
    <property type="molecule type" value="Genomic_DNA"/>
</dbReference>
<dbReference type="PATRIC" id="fig|1560234.3.peg.2449"/>